<evidence type="ECO:0000256" key="4">
    <source>
        <dbReference type="ARBA" id="ARBA00022692"/>
    </source>
</evidence>
<dbReference type="AlphaFoldDB" id="A0AAW9HMD3"/>
<dbReference type="Proteomes" id="UP001275049">
    <property type="component" value="Unassembled WGS sequence"/>
</dbReference>
<dbReference type="InterPro" id="IPR035906">
    <property type="entry name" value="MetI-like_sf"/>
</dbReference>
<dbReference type="InterPro" id="IPR050366">
    <property type="entry name" value="BP-dependent_transpt_permease"/>
</dbReference>
<dbReference type="SUPFAM" id="SSF161098">
    <property type="entry name" value="MetI-like"/>
    <property type="match status" value="1"/>
</dbReference>
<keyword evidence="11" id="KW-1185">Reference proteome</keyword>
<evidence type="ECO:0000256" key="6">
    <source>
        <dbReference type="ARBA" id="ARBA00023136"/>
    </source>
</evidence>
<evidence type="ECO:0000313" key="10">
    <source>
        <dbReference type="EMBL" id="MDY5155031.1"/>
    </source>
</evidence>
<proteinExistence type="inferred from homology"/>
<dbReference type="EMBL" id="JAWNGA010000001">
    <property type="protein sequence ID" value="MDY5132401.1"/>
    <property type="molecule type" value="Genomic_DNA"/>
</dbReference>
<sequence>MISFKTRLRQLLRNPSGLFGLIIATSLLFLFILSYIWVPYRIEDVNPSHSWAPPSAEHWFGADQLGRDIFTLFVIGVRVTVKTSVGSALIALILGLTLASLIVYGPRLIRRLTERLSDIWTAFPTLIIALILVTAFKGSTFTSTLAIGLGAAPGLARTVLPELRRATVSDHVLLAVTSGARSWWLLSRHIIPAVIPTLLVRVTQIMGISALTEAGLSYLGVGTPPPTPSWGRMLATYQNVMYTHPTVIFIPMIALVLTIVGLNLLGDGLRDVLDPRREADS</sequence>
<comment type="similarity">
    <text evidence="7">Belongs to the binding-protein-dependent transport system permease family.</text>
</comment>
<evidence type="ECO:0000256" key="2">
    <source>
        <dbReference type="ARBA" id="ARBA00022448"/>
    </source>
</evidence>
<name>A0AAW9HMD3_9ACTO</name>
<evidence type="ECO:0000259" key="8">
    <source>
        <dbReference type="PROSITE" id="PS50928"/>
    </source>
</evidence>
<reference evidence="10 11" key="1">
    <citation type="submission" date="2023-10" db="EMBL/GenBank/DDBJ databases">
        <title>Whole Genome based description of the genera Actinobaculum and Actinotignum reveals a complex phylogenetic relationship within the species included in the genus Actinotignum.</title>
        <authorList>
            <person name="Jensen C.S."/>
            <person name="Dargis R."/>
            <person name="Kemp M."/>
            <person name="Christensen J.J."/>
        </authorList>
    </citation>
    <scope>NUCLEOTIDE SEQUENCE</scope>
    <source>
        <strain evidence="10">SLA_B511</strain>
        <strain evidence="9 11">SLA_B974</strain>
    </source>
</reference>
<keyword evidence="3" id="KW-1003">Cell membrane</keyword>
<keyword evidence="5 7" id="KW-1133">Transmembrane helix</keyword>
<evidence type="ECO:0000256" key="5">
    <source>
        <dbReference type="ARBA" id="ARBA00022989"/>
    </source>
</evidence>
<dbReference type="Proteomes" id="UP001281731">
    <property type="component" value="Unassembled WGS sequence"/>
</dbReference>
<keyword evidence="4 7" id="KW-0812">Transmembrane</keyword>
<dbReference type="Gene3D" id="1.10.3720.10">
    <property type="entry name" value="MetI-like"/>
    <property type="match status" value="1"/>
</dbReference>
<dbReference type="InterPro" id="IPR000515">
    <property type="entry name" value="MetI-like"/>
</dbReference>
<dbReference type="PANTHER" id="PTHR43386">
    <property type="entry name" value="OLIGOPEPTIDE TRANSPORT SYSTEM PERMEASE PROTEIN APPC"/>
    <property type="match status" value="1"/>
</dbReference>
<accession>A0AAW9HMD3</accession>
<gene>
    <name evidence="10" type="ORF">R6G80_04735</name>
    <name evidence="9" type="ORF">R6G86_01405</name>
</gene>
<evidence type="ECO:0000256" key="7">
    <source>
        <dbReference type="RuleBase" id="RU363032"/>
    </source>
</evidence>
<keyword evidence="6 7" id="KW-0472">Membrane</keyword>
<dbReference type="PANTHER" id="PTHR43386:SF1">
    <property type="entry name" value="D,D-DIPEPTIDE TRANSPORT SYSTEM PERMEASE PROTEIN DDPC-RELATED"/>
    <property type="match status" value="1"/>
</dbReference>
<dbReference type="CDD" id="cd06261">
    <property type="entry name" value="TM_PBP2"/>
    <property type="match status" value="1"/>
</dbReference>
<dbReference type="GO" id="GO:0005886">
    <property type="term" value="C:plasma membrane"/>
    <property type="evidence" value="ECO:0007669"/>
    <property type="project" value="UniProtKB-SubCell"/>
</dbReference>
<evidence type="ECO:0000313" key="11">
    <source>
        <dbReference type="Proteomes" id="UP001275049"/>
    </source>
</evidence>
<dbReference type="GO" id="GO:0055085">
    <property type="term" value="P:transmembrane transport"/>
    <property type="evidence" value="ECO:0007669"/>
    <property type="project" value="InterPro"/>
</dbReference>
<dbReference type="PROSITE" id="PS50928">
    <property type="entry name" value="ABC_TM1"/>
    <property type="match status" value="1"/>
</dbReference>
<feature type="transmembrane region" description="Helical" evidence="7">
    <location>
        <begin position="18"/>
        <end position="38"/>
    </location>
</feature>
<evidence type="ECO:0000256" key="3">
    <source>
        <dbReference type="ARBA" id="ARBA00022475"/>
    </source>
</evidence>
<dbReference type="RefSeq" id="WP_022865755.1">
    <property type="nucleotide sequence ID" value="NZ_CP171105.1"/>
</dbReference>
<evidence type="ECO:0000313" key="9">
    <source>
        <dbReference type="EMBL" id="MDY5132401.1"/>
    </source>
</evidence>
<organism evidence="10 12">
    <name type="scientific">Actinotignum urinale</name>
    <dbReference type="NCBI Taxonomy" id="190146"/>
    <lineage>
        <taxon>Bacteria</taxon>
        <taxon>Bacillati</taxon>
        <taxon>Actinomycetota</taxon>
        <taxon>Actinomycetes</taxon>
        <taxon>Actinomycetales</taxon>
        <taxon>Actinomycetaceae</taxon>
        <taxon>Actinotignum</taxon>
    </lineage>
</organism>
<feature type="domain" description="ABC transmembrane type-1" evidence="8">
    <location>
        <begin position="77"/>
        <end position="266"/>
    </location>
</feature>
<evidence type="ECO:0000256" key="1">
    <source>
        <dbReference type="ARBA" id="ARBA00004651"/>
    </source>
</evidence>
<dbReference type="Pfam" id="PF00528">
    <property type="entry name" value="BPD_transp_1"/>
    <property type="match status" value="1"/>
</dbReference>
<comment type="subcellular location">
    <subcellularLocation>
        <location evidence="1 7">Cell membrane</location>
        <topology evidence="1 7">Multi-pass membrane protein</topology>
    </subcellularLocation>
</comment>
<protein>
    <submittedName>
        <fullName evidence="10">ABC transporter permease</fullName>
    </submittedName>
</protein>
<dbReference type="EMBL" id="JAWNGC010000004">
    <property type="protein sequence ID" value="MDY5155031.1"/>
    <property type="molecule type" value="Genomic_DNA"/>
</dbReference>
<feature type="transmembrane region" description="Helical" evidence="7">
    <location>
        <begin position="116"/>
        <end position="136"/>
    </location>
</feature>
<feature type="transmembrane region" description="Helical" evidence="7">
    <location>
        <begin position="241"/>
        <end position="266"/>
    </location>
</feature>
<evidence type="ECO:0000313" key="12">
    <source>
        <dbReference type="Proteomes" id="UP001281731"/>
    </source>
</evidence>
<feature type="transmembrane region" description="Helical" evidence="7">
    <location>
        <begin position="85"/>
        <end position="104"/>
    </location>
</feature>
<comment type="caution">
    <text evidence="10">The sequence shown here is derived from an EMBL/GenBank/DDBJ whole genome shotgun (WGS) entry which is preliminary data.</text>
</comment>
<keyword evidence="2 7" id="KW-0813">Transport</keyword>